<accession>A0A834XAL2</accession>
<evidence type="ECO:0000256" key="4">
    <source>
        <dbReference type="SAM" id="MobiDB-lite"/>
    </source>
</evidence>
<keyword evidence="6" id="KW-1185">Reference proteome</keyword>
<proteinExistence type="inferred from homology"/>
<feature type="repeat" description="PPR" evidence="3">
    <location>
        <begin position="377"/>
        <end position="411"/>
    </location>
</feature>
<comment type="similarity">
    <text evidence="1">Belongs to the PPR family. P subfamily.</text>
</comment>
<feature type="repeat" description="PPR" evidence="3">
    <location>
        <begin position="552"/>
        <end position="586"/>
    </location>
</feature>
<name>A0A834XAL2_9FABA</name>
<feature type="repeat" description="PPR" evidence="3">
    <location>
        <begin position="447"/>
        <end position="481"/>
    </location>
</feature>
<evidence type="ECO:0000313" key="6">
    <source>
        <dbReference type="Proteomes" id="UP000634136"/>
    </source>
</evidence>
<protein>
    <submittedName>
        <fullName evidence="5">Pentatricopeptide repeat-containing protein</fullName>
    </submittedName>
</protein>
<feature type="repeat" description="PPR" evidence="3">
    <location>
        <begin position="272"/>
        <end position="306"/>
    </location>
</feature>
<comment type="caution">
    <text evidence="5">The sequence shown here is derived from an EMBL/GenBank/DDBJ whole genome shotgun (WGS) entry which is preliminary data.</text>
</comment>
<dbReference type="OrthoDB" id="185373at2759"/>
<feature type="repeat" description="PPR" evidence="3">
    <location>
        <begin position="307"/>
        <end position="341"/>
    </location>
</feature>
<dbReference type="FunFam" id="1.25.40.10:FF:000579">
    <property type="entry name" value="Pentatricopeptide repeat-containing protein At5g39710"/>
    <property type="match status" value="1"/>
</dbReference>
<feature type="repeat" description="PPR" evidence="3">
    <location>
        <begin position="412"/>
        <end position="446"/>
    </location>
</feature>
<feature type="repeat" description="PPR" evidence="3">
    <location>
        <begin position="202"/>
        <end position="236"/>
    </location>
</feature>
<dbReference type="NCBIfam" id="TIGR00756">
    <property type="entry name" value="PPR"/>
    <property type="match status" value="12"/>
</dbReference>
<dbReference type="EMBL" id="JAAIUW010000002">
    <property type="protein sequence ID" value="KAF7840862.1"/>
    <property type="molecule type" value="Genomic_DNA"/>
</dbReference>
<evidence type="ECO:0000256" key="1">
    <source>
        <dbReference type="ARBA" id="ARBA00007626"/>
    </source>
</evidence>
<dbReference type="AlphaFoldDB" id="A0A834XAL2"/>
<feature type="repeat" description="PPR" evidence="3">
    <location>
        <begin position="517"/>
        <end position="551"/>
    </location>
</feature>
<organism evidence="5 6">
    <name type="scientific">Senna tora</name>
    <dbReference type="NCBI Taxonomy" id="362788"/>
    <lineage>
        <taxon>Eukaryota</taxon>
        <taxon>Viridiplantae</taxon>
        <taxon>Streptophyta</taxon>
        <taxon>Embryophyta</taxon>
        <taxon>Tracheophyta</taxon>
        <taxon>Spermatophyta</taxon>
        <taxon>Magnoliopsida</taxon>
        <taxon>eudicotyledons</taxon>
        <taxon>Gunneridae</taxon>
        <taxon>Pentapetalae</taxon>
        <taxon>rosids</taxon>
        <taxon>fabids</taxon>
        <taxon>Fabales</taxon>
        <taxon>Fabaceae</taxon>
        <taxon>Caesalpinioideae</taxon>
        <taxon>Cassia clade</taxon>
        <taxon>Senna</taxon>
    </lineage>
</organism>
<keyword evidence="2" id="KW-0677">Repeat</keyword>
<evidence type="ECO:0000256" key="3">
    <source>
        <dbReference type="PROSITE-ProRule" id="PRU00708"/>
    </source>
</evidence>
<gene>
    <name evidence="5" type="ORF">G2W53_003160</name>
</gene>
<feature type="repeat" description="PPR" evidence="3">
    <location>
        <begin position="166"/>
        <end position="201"/>
    </location>
</feature>
<sequence>MRLLKPHNRRSLSSLSSPSDALLADKAITYLKRHPHHLDSLSSQFTPEAASNLLLKSQFDQPITLKFLNWARRHQFLTFQCKCLALHILTRFKLYKSAQSLAEDVALNAIDDTGALVFQYLKDSYHVCNSSSAVFDLVVKSYSHVNLIDKAMNIVNLAKAHGFMPGVLSYNAILDAVLRSTHSLKLAEDVFSEMTRNGVSPNVYTYNVLIRGFCGEGNLEMGFHLKRQMEKYGCLPNVVTYNTLLDAYCKHRRMDEAFKLLKSMKIEGVEANLISYNVVINGLCREGRIRETEQVLEEMNRKGFAPDEVTYNTLVNGFCKEGNFHQALVLHAEMVRKGLSPNVVTYTTLINSMCKAKNLNRAVEFLDQMRVRGLSPNGRTYTTLIDGFCQQGLLNEAYNVLNEMIVCGFPPSIITYNALVNGHCLLGRVEDALGILRNMVEKGISPDVVSYSTIISGFCRSQELEKAFQMKLEMVEKGISPDAVTYSSLIHGLCQRSKLIEACNLFEEMLHKGVPPDEFSYTTLINAHCVEGELSKALKLHNEMIQKGFLPDAVTYSVLINGLNKLARTREAKKLLLKLFYDESIPDDVTYNTLIENCSNIEFKSVAALVKGFCMKGLMNEADRVFETMLQRNHKPNEAVYNVLIHGHCRCANVKKAYNLYQEMVHSGFDPHTVTVLALLKALFRKGMITEMSQVIQHTLRSCRLTDAELAKVLIEINYKEGNMDAVLNILTEMAKDGLLPNSGNHSYPAARLGVEALELLVSSSTIIADHLLAQLFFKWKAGLQDNEKSPDSGSSMNSLEGHQPELASSFPQRNKTISHYPAPLVEAHPHQAPSTALALVPSQSDTNYAAHSKQQWRAHAIWRKGCQQKWQQWITPVSNNVRTNRVSPDIDDLVPHDVAGGEPVVQKTIPEMGGIVGTTRGLHTHVPEDLLVISHNLKENRRIPISASIACGDFLVVRKAMKLHWACVNRSTHVRKRSELFKRLRRFN</sequence>
<dbReference type="Proteomes" id="UP000634136">
    <property type="component" value="Unassembled WGS sequence"/>
</dbReference>
<evidence type="ECO:0000256" key="2">
    <source>
        <dbReference type="ARBA" id="ARBA00022737"/>
    </source>
</evidence>
<feature type="repeat" description="PPR" evidence="3">
    <location>
        <begin position="482"/>
        <end position="516"/>
    </location>
</feature>
<evidence type="ECO:0000313" key="5">
    <source>
        <dbReference type="EMBL" id="KAF7840862.1"/>
    </source>
</evidence>
<dbReference type="PANTHER" id="PTHR47941">
    <property type="entry name" value="PENTATRICOPEPTIDE REPEAT-CONTAINING PROTEIN 3, MITOCHONDRIAL"/>
    <property type="match status" value="1"/>
</dbReference>
<dbReference type="Pfam" id="PF13041">
    <property type="entry name" value="PPR_2"/>
    <property type="match status" value="6"/>
</dbReference>
<dbReference type="InterPro" id="IPR011990">
    <property type="entry name" value="TPR-like_helical_dom_sf"/>
</dbReference>
<dbReference type="Pfam" id="PF12854">
    <property type="entry name" value="PPR_1"/>
    <property type="match status" value="2"/>
</dbReference>
<feature type="repeat" description="PPR" evidence="3">
    <location>
        <begin position="637"/>
        <end position="671"/>
    </location>
</feature>
<feature type="compositionally biased region" description="Polar residues" evidence="4">
    <location>
        <begin position="792"/>
        <end position="801"/>
    </location>
</feature>
<reference evidence="5" key="1">
    <citation type="submission" date="2020-09" db="EMBL/GenBank/DDBJ databases">
        <title>Genome-Enabled Discovery of Anthraquinone Biosynthesis in Senna tora.</title>
        <authorList>
            <person name="Kang S.-H."/>
            <person name="Pandey R.P."/>
            <person name="Lee C.-M."/>
            <person name="Sim J.-S."/>
            <person name="Jeong J.-T."/>
            <person name="Choi B.-S."/>
            <person name="Jung M."/>
            <person name="Ginzburg D."/>
            <person name="Zhao K."/>
            <person name="Won S.Y."/>
            <person name="Oh T.-J."/>
            <person name="Yu Y."/>
            <person name="Kim N.-H."/>
            <person name="Lee O.R."/>
            <person name="Lee T.-H."/>
            <person name="Bashyal P."/>
            <person name="Kim T.-S."/>
            <person name="Lee W.-H."/>
            <person name="Kawkins C."/>
            <person name="Kim C.-K."/>
            <person name="Kim J.S."/>
            <person name="Ahn B.O."/>
            <person name="Rhee S.Y."/>
            <person name="Sohng J.K."/>
        </authorList>
    </citation>
    <scope>NUCLEOTIDE SEQUENCE</scope>
    <source>
        <tissue evidence="5">Leaf</tissue>
    </source>
</reference>
<dbReference type="SUPFAM" id="SSF48452">
    <property type="entry name" value="TPR-like"/>
    <property type="match status" value="1"/>
</dbReference>
<dbReference type="InterPro" id="IPR002885">
    <property type="entry name" value="PPR_rpt"/>
</dbReference>
<feature type="region of interest" description="Disordered" evidence="4">
    <location>
        <begin position="788"/>
        <end position="807"/>
    </location>
</feature>
<feature type="repeat" description="PPR" evidence="3">
    <location>
        <begin position="602"/>
        <end position="636"/>
    </location>
</feature>
<feature type="repeat" description="PPR" evidence="3">
    <location>
        <begin position="342"/>
        <end position="376"/>
    </location>
</feature>
<dbReference type="Gene3D" id="1.25.40.10">
    <property type="entry name" value="Tetratricopeptide repeat domain"/>
    <property type="match status" value="5"/>
</dbReference>
<dbReference type="FunFam" id="1.25.40.10:FF:000558">
    <property type="entry name" value="Pentatricopeptide repeat-containing protein At5g39710"/>
    <property type="match status" value="1"/>
</dbReference>
<dbReference type="PROSITE" id="PS51375">
    <property type="entry name" value="PPR"/>
    <property type="match status" value="14"/>
</dbReference>
<feature type="repeat" description="PPR" evidence="3">
    <location>
        <begin position="237"/>
        <end position="271"/>
    </location>
</feature>